<sequence length="118" mass="13109">MAQHFDNVDEYIAQFPADVQDVLREVRRRCRAAVPGSGEMISYGIPTVTLGGKYVVYFAGWAQHISVYPLPSGDDAFQAEIAHFRSAKGTLKFPLGKPIPYGLIERTAALLAAERQRR</sequence>
<dbReference type="OrthoDB" id="3236524at2"/>
<gene>
    <name evidence="2" type="ORF">DBZ45_02815</name>
</gene>
<dbReference type="InterPro" id="IPR014922">
    <property type="entry name" value="YdhG-like"/>
</dbReference>
<dbReference type="Pfam" id="PF08818">
    <property type="entry name" value="DUF1801"/>
    <property type="match status" value="1"/>
</dbReference>
<organism evidence="2 3">
    <name type="scientific">Arthrobacter globiformis</name>
    <dbReference type="NCBI Taxonomy" id="1665"/>
    <lineage>
        <taxon>Bacteria</taxon>
        <taxon>Bacillati</taxon>
        <taxon>Actinomycetota</taxon>
        <taxon>Actinomycetes</taxon>
        <taxon>Micrococcales</taxon>
        <taxon>Micrococcaceae</taxon>
        <taxon>Arthrobacter</taxon>
    </lineage>
</organism>
<reference evidence="2 3" key="1">
    <citation type="submission" date="2018-04" db="EMBL/GenBank/DDBJ databases">
        <title>Bacteria isolated from cave deposits of Manipur.</title>
        <authorList>
            <person name="Sahoo D."/>
            <person name="Sarangthem I."/>
            <person name="Nandeibam J."/>
        </authorList>
    </citation>
    <scope>NUCLEOTIDE SEQUENCE [LARGE SCALE GENOMIC DNA]</scope>
    <source>
        <strain evidence="3">mrc11</strain>
    </source>
</reference>
<dbReference type="Proteomes" id="UP000249166">
    <property type="component" value="Unassembled WGS sequence"/>
</dbReference>
<dbReference type="Gene3D" id="3.90.1150.200">
    <property type="match status" value="1"/>
</dbReference>
<dbReference type="EMBL" id="QLNP01000034">
    <property type="protein sequence ID" value="RAM38816.1"/>
    <property type="molecule type" value="Genomic_DNA"/>
</dbReference>
<name>A0A328HJM5_ARTGO</name>
<feature type="domain" description="YdhG-like" evidence="1">
    <location>
        <begin position="20"/>
        <end position="106"/>
    </location>
</feature>
<evidence type="ECO:0000259" key="1">
    <source>
        <dbReference type="Pfam" id="PF08818"/>
    </source>
</evidence>
<dbReference type="AlphaFoldDB" id="A0A328HJM5"/>
<evidence type="ECO:0000313" key="2">
    <source>
        <dbReference type="EMBL" id="RAM38816.1"/>
    </source>
</evidence>
<protein>
    <recommendedName>
        <fullName evidence="1">YdhG-like domain-containing protein</fullName>
    </recommendedName>
</protein>
<dbReference type="RefSeq" id="WP_111902449.1">
    <property type="nucleotide sequence ID" value="NZ_QLNP01000034.1"/>
</dbReference>
<proteinExistence type="predicted"/>
<evidence type="ECO:0000313" key="3">
    <source>
        <dbReference type="Proteomes" id="UP000249166"/>
    </source>
</evidence>
<dbReference type="SUPFAM" id="SSF159888">
    <property type="entry name" value="YdhG-like"/>
    <property type="match status" value="1"/>
</dbReference>
<accession>A0A328HJM5</accession>
<comment type="caution">
    <text evidence="2">The sequence shown here is derived from an EMBL/GenBank/DDBJ whole genome shotgun (WGS) entry which is preliminary data.</text>
</comment>